<dbReference type="AlphaFoldDB" id="A0A820MF78"/>
<evidence type="ECO:0000313" key="2">
    <source>
        <dbReference type="EMBL" id="CAF4371675.1"/>
    </source>
</evidence>
<organism evidence="2 3">
    <name type="scientific">Adineta steineri</name>
    <dbReference type="NCBI Taxonomy" id="433720"/>
    <lineage>
        <taxon>Eukaryota</taxon>
        <taxon>Metazoa</taxon>
        <taxon>Spiralia</taxon>
        <taxon>Gnathifera</taxon>
        <taxon>Rotifera</taxon>
        <taxon>Eurotatoria</taxon>
        <taxon>Bdelloidea</taxon>
        <taxon>Adinetida</taxon>
        <taxon>Adinetidae</taxon>
        <taxon>Adineta</taxon>
    </lineage>
</organism>
<sequence length="32" mass="3473">TATNVAASVVEDHNGILDEEVNVEEEEQTESN</sequence>
<accession>A0A820MF78</accession>
<feature type="non-terminal residue" evidence="2">
    <location>
        <position position="1"/>
    </location>
</feature>
<protein>
    <submittedName>
        <fullName evidence="2">Uncharacterized protein</fullName>
    </submittedName>
</protein>
<dbReference type="EMBL" id="CAJOAY010024074">
    <property type="protein sequence ID" value="CAF4371675.1"/>
    <property type="molecule type" value="Genomic_DNA"/>
</dbReference>
<gene>
    <name evidence="2" type="ORF">OKA104_LOCUS49870</name>
</gene>
<proteinExistence type="predicted"/>
<feature type="region of interest" description="Disordered" evidence="1">
    <location>
        <begin position="13"/>
        <end position="32"/>
    </location>
</feature>
<evidence type="ECO:0000256" key="1">
    <source>
        <dbReference type="SAM" id="MobiDB-lite"/>
    </source>
</evidence>
<reference evidence="2" key="1">
    <citation type="submission" date="2021-02" db="EMBL/GenBank/DDBJ databases">
        <authorList>
            <person name="Nowell W R."/>
        </authorList>
    </citation>
    <scope>NUCLEOTIDE SEQUENCE</scope>
</reference>
<feature type="compositionally biased region" description="Acidic residues" evidence="1">
    <location>
        <begin position="17"/>
        <end position="32"/>
    </location>
</feature>
<comment type="caution">
    <text evidence="2">The sequence shown here is derived from an EMBL/GenBank/DDBJ whole genome shotgun (WGS) entry which is preliminary data.</text>
</comment>
<name>A0A820MF78_9BILA</name>
<dbReference type="Proteomes" id="UP000663881">
    <property type="component" value="Unassembled WGS sequence"/>
</dbReference>
<evidence type="ECO:0000313" key="3">
    <source>
        <dbReference type="Proteomes" id="UP000663881"/>
    </source>
</evidence>